<keyword evidence="1" id="KW-0472">Membrane</keyword>
<dbReference type="AlphaFoldDB" id="A0A502DSI4"/>
<evidence type="ECO:0000313" key="3">
    <source>
        <dbReference type="Proteomes" id="UP000319212"/>
    </source>
</evidence>
<protein>
    <recommendedName>
        <fullName evidence="4">Ribosomal protein L7/L12 C-terminal domain-containing protein</fullName>
    </recommendedName>
</protein>
<evidence type="ECO:0008006" key="4">
    <source>
        <dbReference type="Google" id="ProtNLM"/>
    </source>
</evidence>
<evidence type="ECO:0000313" key="2">
    <source>
        <dbReference type="EMBL" id="TPG27519.1"/>
    </source>
</evidence>
<dbReference type="InterPro" id="IPR014719">
    <property type="entry name" value="Ribosomal_bL12_C/ClpS-like"/>
</dbReference>
<feature type="transmembrane region" description="Helical" evidence="1">
    <location>
        <begin position="154"/>
        <end position="174"/>
    </location>
</feature>
<evidence type="ECO:0000256" key="1">
    <source>
        <dbReference type="SAM" id="Phobius"/>
    </source>
</evidence>
<gene>
    <name evidence="2" type="ORF">EAH82_12120</name>
</gene>
<dbReference type="OrthoDB" id="8857528at2"/>
<dbReference type="EMBL" id="RCZI01000003">
    <property type="protein sequence ID" value="TPG27519.1"/>
    <property type="molecule type" value="Genomic_DNA"/>
</dbReference>
<comment type="caution">
    <text evidence="2">The sequence shown here is derived from an EMBL/GenBank/DDBJ whole genome shotgun (WGS) entry which is preliminary data.</text>
</comment>
<dbReference type="Proteomes" id="UP000319212">
    <property type="component" value="Unassembled WGS sequence"/>
</dbReference>
<keyword evidence="1" id="KW-0812">Transmembrane</keyword>
<name>A0A502DSI4_9BURK</name>
<proteinExistence type="predicted"/>
<organism evidence="2 3">
    <name type="scientific">Variovorax guangxiensis</name>
    <dbReference type="NCBI Taxonomy" id="1775474"/>
    <lineage>
        <taxon>Bacteria</taxon>
        <taxon>Pseudomonadati</taxon>
        <taxon>Pseudomonadota</taxon>
        <taxon>Betaproteobacteria</taxon>
        <taxon>Burkholderiales</taxon>
        <taxon>Comamonadaceae</taxon>
        <taxon>Variovorax</taxon>
    </lineage>
</organism>
<sequence>MTQLPLEAIAALERGNLIEAIKIVRDRTGMDLRSSKEAVEHYANSGALATNARADLQEGDWGRDGDADEAVAQTGSGMPVTGAAAVPAAALAALARGQKVEAVRLTREATGLGLAAAKQLVEAHQNAAASDFGQLPSSAALNPMAEPGRVSGGGFEWLPVIVVLLIAAVAWWYFKGA</sequence>
<dbReference type="Gene3D" id="3.30.1390.10">
    <property type="match status" value="2"/>
</dbReference>
<accession>A0A502DSI4</accession>
<reference evidence="2 3" key="1">
    <citation type="journal article" date="2019" name="Environ. Microbiol.">
        <title>Species interactions and distinct microbial communities in high Arctic permafrost affected cryosols are associated with the CH4 and CO2 gas fluxes.</title>
        <authorList>
            <person name="Altshuler I."/>
            <person name="Hamel J."/>
            <person name="Turney S."/>
            <person name="Magnuson E."/>
            <person name="Levesque R."/>
            <person name="Greer C."/>
            <person name="Whyte L.G."/>
        </authorList>
    </citation>
    <scope>NUCLEOTIDE SEQUENCE [LARGE SCALE GENOMIC DNA]</scope>
    <source>
        <strain evidence="2 3">S06.C</strain>
    </source>
</reference>
<keyword evidence="1" id="KW-1133">Transmembrane helix</keyword>
<dbReference type="RefSeq" id="WP_140842176.1">
    <property type="nucleotide sequence ID" value="NZ_RCZI01000003.1"/>
</dbReference>